<name>A0A0A9BTM8_ARUDO</name>
<proteinExistence type="predicted"/>
<reference evidence="1" key="2">
    <citation type="journal article" date="2015" name="Data Brief">
        <title>Shoot transcriptome of the giant reed, Arundo donax.</title>
        <authorList>
            <person name="Barrero R.A."/>
            <person name="Guerrero F.D."/>
            <person name="Moolhuijzen P."/>
            <person name="Goolsby J.A."/>
            <person name="Tidwell J."/>
            <person name="Bellgard S.E."/>
            <person name="Bellgard M.I."/>
        </authorList>
    </citation>
    <scope>NUCLEOTIDE SEQUENCE</scope>
    <source>
        <tissue evidence="1">Shoot tissue taken approximately 20 cm above the soil surface</tissue>
    </source>
</reference>
<evidence type="ECO:0000313" key="1">
    <source>
        <dbReference type="EMBL" id="JAD66641.1"/>
    </source>
</evidence>
<reference evidence="1" key="1">
    <citation type="submission" date="2014-09" db="EMBL/GenBank/DDBJ databases">
        <authorList>
            <person name="Magalhaes I.L.F."/>
            <person name="Oliveira U."/>
            <person name="Santos F.R."/>
            <person name="Vidigal T.H.D.A."/>
            <person name="Brescovit A.D."/>
            <person name="Santos A.J."/>
        </authorList>
    </citation>
    <scope>NUCLEOTIDE SEQUENCE</scope>
    <source>
        <tissue evidence="1">Shoot tissue taken approximately 20 cm above the soil surface</tissue>
    </source>
</reference>
<dbReference type="AlphaFoldDB" id="A0A0A9BTM8"/>
<protein>
    <submittedName>
        <fullName evidence="1">Uncharacterized protein</fullName>
    </submittedName>
</protein>
<sequence length="28" mass="3240">MLTGIMWTRGSFLLDNEEVRLLCNLSRA</sequence>
<organism evidence="1">
    <name type="scientific">Arundo donax</name>
    <name type="common">Giant reed</name>
    <name type="synonym">Donax arundinaceus</name>
    <dbReference type="NCBI Taxonomy" id="35708"/>
    <lineage>
        <taxon>Eukaryota</taxon>
        <taxon>Viridiplantae</taxon>
        <taxon>Streptophyta</taxon>
        <taxon>Embryophyta</taxon>
        <taxon>Tracheophyta</taxon>
        <taxon>Spermatophyta</taxon>
        <taxon>Magnoliopsida</taxon>
        <taxon>Liliopsida</taxon>
        <taxon>Poales</taxon>
        <taxon>Poaceae</taxon>
        <taxon>PACMAD clade</taxon>
        <taxon>Arundinoideae</taxon>
        <taxon>Arundineae</taxon>
        <taxon>Arundo</taxon>
    </lineage>
</organism>
<accession>A0A0A9BTM8</accession>
<dbReference type="EMBL" id="GBRH01231254">
    <property type="protein sequence ID" value="JAD66641.1"/>
    <property type="molecule type" value="Transcribed_RNA"/>
</dbReference>